<dbReference type="EMBL" id="SWJQ01000580">
    <property type="protein sequence ID" value="TRZ12537.1"/>
    <property type="molecule type" value="Genomic_DNA"/>
</dbReference>
<evidence type="ECO:0000256" key="1">
    <source>
        <dbReference type="SAM" id="MobiDB-lite"/>
    </source>
</evidence>
<keyword evidence="3" id="KW-1185">Reference proteome</keyword>
<comment type="caution">
    <text evidence="2">The sequence shown here is derived from an EMBL/GenBank/DDBJ whole genome shotgun (WGS) entry which is preliminary data.</text>
</comment>
<proteinExistence type="predicted"/>
<accession>A0A8K1G697</accession>
<feature type="region of interest" description="Disordered" evidence="1">
    <location>
        <begin position="1"/>
        <end position="25"/>
    </location>
</feature>
<name>A0A8K1G697_9PASS</name>
<sequence length="74" mass="8382">MLHPALGSLEEKGHGPLGASPESTSKMVRGMEHVSFEERLRKLGFFSLKKRWPLSELIAVFRYLKGAYKKSGDY</sequence>
<reference evidence="2" key="1">
    <citation type="submission" date="2019-04" db="EMBL/GenBank/DDBJ databases">
        <title>Genome assembly of Zosterops borbonicus 15179.</title>
        <authorList>
            <person name="Leroy T."/>
            <person name="Anselmetti Y."/>
            <person name="Tilak M.-K."/>
            <person name="Nabholz B."/>
        </authorList>
    </citation>
    <scope>NUCLEOTIDE SEQUENCE</scope>
    <source>
        <strain evidence="2">HGM_15179</strain>
        <tissue evidence="2">Muscle</tissue>
    </source>
</reference>
<gene>
    <name evidence="2" type="ORF">HGM15179_014570</name>
</gene>
<evidence type="ECO:0000313" key="2">
    <source>
        <dbReference type="EMBL" id="TRZ12537.1"/>
    </source>
</evidence>
<organism evidence="2 3">
    <name type="scientific">Zosterops borbonicus</name>
    <dbReference type="NCBI Taxonomy" id="364589"/>
    <lineage>
        <taxon>Eukaryota</taxon>
        <taxon>Metazoa</taxon>
        <taxon>Chordata</taxon>
        <taxon>Craniata</taxon>
        <taxon>Vertebrata</taxon>
        <taxon>Euteleostomi</taxon>
        <taxon>Archelosauria</taxon>
        <taxon>Archosauria</taxon>
        <taxon>Dinosauria</taxon>
        <taxon>Saurischia</taxon>
        <taxon>Theropoda</taxon>
        <taxon>Coelurosauria</taxon>
        <taxon>Aves</taxon>
        <taxon>Neognathae</taxon>
        <taxon>Neoaves</taxon>
        <taxon>Telluraves</taxon>
        <taxon>Australaves</taxon>
        <taxon>Passeriformes</taxon>
        <taxon>Sylvioidea</taxon>
        <taxon>Zosteropidae</taxon>
        <taxon>Zosterops</taxon>
    </lineage>
</organism>
<evidence type="ECO:0000313" key="3">
    <source>
        <dbReference type="Proteomes" id="UP000796761"/>
    </source>
</evidence>
<dbReference type="AlphaFoldDB" id="A0A8K1G697"/>
<dbReference type="Proteomes" id="UP000796761">
    <property type="component" value="Unassembled WGS sequence"/>
</dbReference>
<protein>
    <submittedName>
        <fullName evidence="2">Uncharacterized protein</fullName>
    </submittedName>
</protein>
<dbReference type="OrthoDB" id="10419282at2759"/>